<dbReference type="GO" id="GO:0016491">
    <property type="term" value="F:oxidoreductase activity"/>
    <property type="evidence" value="ECO:0007669"/>
    <property type="project" value="UniProtKB-KW"/>
</dbReference>
<dbReference type="AlphaFoldDB" id="A0A1G5Z853"/>
<dbReference type="PANTHER" id="PTHR13847">
    <property type="entry name" value="SARCOSINE DEHYDROGENASE-RELATED"/>
    <property type="match status" value="1"/>
</dbReference>
<accession>A0A1G5Z853</accession>
<dbReference type="GO" id="GO:0005737">
    <property type="term" value="C:cytoplasm"/>
    <property type="evidence" value="ECO:0007669"/>
    <property type="project" value="TreeGrafter"/>
</dbReference>
<dbReference type="STRING" id="1165689.SAMN02927914_04465"/>
<evidence type="ECO:0000256" key="1">
    <source>
        <dbReference type="ARBA" id="ARBA00023002"/>
    </source>
</evidence>
<protein>
    <submittedName>
        <fullName evidence="3">Glycine/D-amino acid oxidase</fullName>
    </submittedName>
</protein>
<evidence type="ECO:0000313" key="4">
    <source>
        <dbReference type="Proteomes" id="UP000198588"/>
    </source>
</evidence>
<dbReference type="InterPro" id="IPR006076">
    <property type="entry name" value="FAD-dep_OxRdtase"/>
</dbReference>
<feature type="domain" description="FAD dependent oxidoreductase" evidence="2">
    <location>
        <begin position="6"/>
        <end position="361"/>
    </location>
</feature>
<evidence type="ECO:0000259" key="2">
    <source>
        <dbReference type="Pfam" id="PF01266"/>
    </source>
</evidence>
<dbReference type="OrthoDB" id="9806452at2"/>
<proteinExistence type="predicted"/>
<dbReference type="Gene3D" id="3.30.9.10">
    <property type="entry name" value="D-Amino Acid Oxidase, subunit A, domain 2"/>
    <property type="match status" value="1"/>
</dbReference>
<evidence type="ECO:0000313" key="3">
    <source>
        <dbReference type="EMBL" id="SDA91209.1"/>
    </source>
</evidence>
<sequence length="392" mass="42754">MGTNYDVVIVGGGVVGSSIAYFLSANSDFDGRIAVIERDPYYTASSSSLSTSAIRQQFGTAPNIAMSQFSIDFLREVNTRLAIGDELADIGLYEPGYLVLATPERADAQRSKNRIQRSMGVDAELIDQVDLARRFPWLNTDDLALGSLGIGSEGWFDGPGLMQAFRRKARTQGVDYLAATVTKLTMASSCKVGEVVLDNGERLAAGTVINAAGPWSAGIARMAGADLPVVPSKRCVFVFETPARIENCPFIFDTSGLWLRPEGQLFLCGVPPVRENEPDDFGLDVDYELFDELIWPALAHRVPGFEQLRMLRAWAGLYEYNTFDHSGIIGRHPEVSNLVLATGFSGHGMMHAAATGSGVSDLVAYGEYRSIDLSAFRYERIAANQPIEEHVY</sequence>
<dbReference type="GO" id="GO:0032981">
    <property type="term" value="P:mitochondrial respiratory chain complex I assembly"/>
    <property type="evidence" value="ECO:0007669"/>
    <property type="project" value="TreeGrafter"/>
</dbReference>
<organism evidence="3 4">
    <name type="scientific">Mesorhizobium qingshengii</name>
    <dbReference type="NCBI Taxonomy" id="1165689"/>
    <lineage>
        <taxon>Bacteria</taxon>
        <taxon>Pseudomonadati</taxon>
        <taxon>Pseudomonadota</taxon>
        <taxon>Alphaproteobacteria</taxon>
        <taxon>Hyphomicrobiales</taxon>
        <taxon>Phyllobacteriaceae</taxon>
        <taxon>Mesorhizobium</taxon>
    </lineage>
</organism>
<dbReference type="SUPFAM" id="SSF51905">
    <property type="entry name" value="FAD/NAD(P)-binding domain"/>
    <property type="match status" value="1"/>
</dbReference>
<gene>
    <name evidence="3" type="ORF">SAMN02927914_04465</name>
</gene>
<dbReference type="InterPro" id="IPR036188">
    <property type="entry name" value="FAD/NAD-bd_sf"/>
</dbReference>
<dbReference type="Proteomes" id="UP000198588">
    <property type="component" value="Unassembled WGS sequence"/>
</dbReference>
<name>A0A1G5Z853_9HYPH</name>
<dbReference type="Gene3D" id="3.50.50.60">
    <property type="entry name" value="FAD/NAD(P)-binding domain"/>
    <property type="match status" value="1"/>
</dbReference>
<keyword evidence="1" id="KW-0560">Oxidoreductase</keyword>
<dbReference type="Pfam" id="PF01266">
    <property type="entry name" value="DAO"/>
    <property type="match status" value="1"/>
</dbReference>
<dbReference type="EMBL" id="FMXM01000015">
    <property type="protein sequence ID" value="SDA91209.1"/>
    <property type="molecule type" value="Genomic_DNA"/>
</dbReference>
<reference evidence="3 4" key="1">
    <citation type="submission" date="2016-10" db="EMBL/GenBank/DDBJ databases">
        <authorList>
            <person name="de Groot N.N."/>
        </authorList>
    </citation>
    <scope>NUCLEOTIDE SEQUENCE [LARGE SCALE GENOMIC DNA]</scope>
    <source>
        <strain evidence="3 4">CGMCC 1.12097</strain>
    </source>
</reference>
<dbReference type="PANTHER" id="PTHR13847:SF287">
    <property type="entry name" value="FAD-DEPENDENT OXIDOREDUCTASE DOMAIN-CONTAINING PROTEIN 1"/>
    <property type="match status" value="1"/>
</dbReference>